<keyword evidence="12" id="KW-0407">Ion channel</keyword>
<evidence type="ECO:0000256" key="11">
    <source>
        <dbReference type="ARBA" id="ARBA00023180"/>
    </source>
</evidence>
<name>A0ABQ7GAD1_DUNSA</name>
<dbReference type="EMBL" id="MU069939">
    <property type="protein sequence ID" value="KAF5831561.1"/>
    <property type="molecule type" value="Genomic_DNA"/>
</dbReference>
<organism evidence="16 17">
    <name type="scientific">Dunaliella salina</name>
    <name type="common">Green alga</name>
    <name type="synonym">Protococcus salinus</name>
    <dbReference type="NCBI Taxonomy" id="3046"/>
    <lineage>
        <taxon>Eukaryota</taxon>
        <taxon>Viridiplantae</taxon>
        <taxon>Chlorophyta</taxon>
        <taxon>core chlorophytes</taxon>
        <taxon>Chlorophyceae</taxon>
        <taxon>CS clade</taxon>
        <taxon>Chlamydomonadales</taxon>
        <taxon>Dunaliellaceae</taxon>
        <taxon>Dunaliella</taxon>
    </lineage>
</organism>
<keyword evidence="10 13" id="KW-0472">Membrane</keyword>
<dbReference type="PANTHER" id="PTHR45628:SF7">
    <property type="entry name" value="VOLTAGE-DEPENDENT CALCIUM CHANNEL TYPE A SUBUNIT ALPHA-1"/>
    <property type="match status" value="1"/>
</dbReference>
<dbReference type="InterPro" id="IPR005821">
    <property type="entry name" value="Ion_trans_dom"/>
</dbReference>
<feature type="transmembrane region" description="Helical" evidence="13">
    <location>
        <begin position="110"/>
        <end position="136"/>
    </location>
</feature>
<comment type="caution">
    <text evidence="16">The sequence shown here is derived from an EMBL/GenBank/DDBJ whole genome shotgun (WGS) entry which is preliminary data.</text>
</comment>
<keyword evidence="9" id="KW-0406">Ion transport</keyword>
<evidence type="ECO:0000256" key="14">
    <source>
        <dbReference type="SAM" id="SignalP"/>
    </source>
</evidence>
<reference evidence="16" key="1">
    <citation type="submission" date="2017-08" db="EMBL/GenBank/DDBJ databases">
        <authorList>
            <person name="Polle J.E."/>
            <person name="Barry K."/>
            <person name="Cushman J."/>
            <person name="Schmutz J."/>
            <person name="Tran D."/>
            <person name="Hathwaick L.T."/>
            <person name="Yim W.C."/>
            <person name="Jenkins J."/>
            <person name="Mckie-Krisberg Z.M."/>
            <person name="Prochnik S."/>
            <person name="Lindquist E."/>
            <person name="Dockter R.B."/>
            <person name="Adam C."/>
            <person name="Molina H."/>
            <person name="Bunkerborg J."/>
            <person name="Jin E."/>
            <person name="Buchheim M."/>
            <person name="Magnuson J."/>
        </authorList>
    </citation>
    <scope>NUCLEOTIDE SEQUENCE</scope>
    <source>
        <strain evidence="16">CCAP 19/18</strain>
    </source>
</reference>
<keyword evidence="4" id="KW-0107">Calcium channel</keyword>
<evidence type="ECO:0000256" key="9">
    <source>
        <dbReference type="ARBA" id="ARBA00023065"/>
    </source>
</evidence>
<dbReference type="Gene3D" id="1.20.120.350">
    <property type="entry name" value="Voltage-gated potassium channels. Chain C"/>
    <property type="match status" value="1"/>
</dbReference>
<evidence type="ECO:0000259" key="15">
    <source>
        <dbReference type="Pfam" id="PF00520"/>
    </source>
</evidence>
<evidence type="ECO:0000313" key="16">
    <source>
        <dbReference type="EMBL" id="KAF5831561.1"/>
    </source>
</evidence>
<evidence type="ECO:0000313" key="17">
    <source>
        <dbReference type="Proteomes" id="UP000815325"/>
    </source>
</evidence>
<feature type="transmembrane region" description="Helical" evidence="13">
    <location>
        <begin position="84"/>
        <end position="103"/>
    </location>
</feature>
<evidence type="ECO:0000256" key="5">
    <source>
        <dbReference type="ARBA" id="ARBA00022692"/>
    </source>
</evidence>
<dbReference type="Pfam" id="PF00520">
    <property type="entry name" value="Ion_trans"/>
    <property type="match status" value="1"/>
</dbReference>
<dbReference type="InterPro" id="IPR027359">
    <property type="entry name" value="Volt_channel_dom_sf"/>
</dbReference>
<keyword evidence="3" id="KW-0109">Calcium transport</keyword>
<keyword evidence="7" id="KW-0851">Voltage-gated channel</keyword>
<keyword evidence="14" id="KW-0732">Signal</keyword>
<protein>
    <recommendedName>
        <fullName evidence="15">Ion transport domain-containing protein</fullName>
    </recommendedName>
</protein>
<dbReference type="InterPro" id="IPR050599">
    <property type="entry name" value="VDCC_alpha-1_subunit"/>
</dbReference>
<evidence type="ECO:0000256" key="13">
    <source>
        <dbReference type="SAM" id="Phobius"/>
    </source>
</evidence>
<proteinExistence type="predicted"/>
<keyword evidence="8 13" id="KW-1133">Transmembrane helix</keyword>
<keyword evidence="11" id="KW-0325">Glycoprotein</keyword>
<comment type="subcellular location">
    <subcellularLocation>
        <location evidence="1">Membrane</location>
        <topology evidence="1">Multi-pass membrane protein</topology>
    </subcellularLocation>
</comment>
<evidence type="ECO:0000256" key="7">
    <source>
        <dbReference type="ARBA" id="ARBA00022882"/>
    </source>
</evidence>
<feature type="domain" description="Ion transport" evidence="15">
    <location>
        <begin position="80"/>
        <end position="199"/>
    </location>
</feature>
<keyword evidence="17" id="KW-1185">Reference proteome</keyword>
<accession>A0ABQ7GAD1</accession>
<evidence type="ECO:0000256" key="4">
    <source>
        <dbReference type="ARBA" id="ARBA00022673"/>
    </source>
</evidence>
<feature type="signal peptide" evidence="14">
    <location>
        <begin position="1"/>
        <end position="21"/>
    </location>
</feature>
<evidence type="ECO:0000256" key="3">
    <source>
        <dbReference type="ARBA" id="ARBA00022568"/>
    </source>
</evidence>
<dbReference type="PANTHER" id="PTHR45628">
    <property type="entry name" value="VOLTAGE-DEPENDENT CALCIUM CHANNEL TYPE A SUBUNIT ALPHA-1"/>
    <property type="match status" value="1"/>
</dbReference>
<evidence type="ECO:0000256" key="12">
    <source>
        <dbReference type="ARBA" id="ARBA00023303"/>
    </source>
</evidence>
<keyword evidence="2" id="KW-0813">Transport</keyword>
<sequence length="201" mass="22323">MASRQVIGSLTLLSLIVGVSIRKFHELKKENDGQSPLLTMEQQQWLSIQMLISSTAVEEITLPSDSPIRQAARLLAYNPLTDKIMMFVILANVVVMFFAHYGMGPKFEQAIAIANIIVTAFFVAECTLKVVAVGLLTYLKNGWNVFDVVITLLSIASVLIQNLSPDSVAFLPVLRVLRVIRLLKIVPNAKGVRKLINAIYW</sequence>
<feature type="transmembrane region" description="Helical" evidence="13">
    <location>
        <begin position="148"/>
        <end position="174"/>
    </location>
</feature>
<evidence type="ECO:0000256" key="10">
    <source>
        <dbReference type="ARBA" id="ARBA00023136"/>
    </source>
</evidence>
<keyword evidence="6" id="KW-0106">Calcium</keyword>
<dbReference type="Proteomes" id="UP000815325">
    <property type="component" value="Unassembled WGS sequence"/>
</dbReference>
<evidence type="ECO:0000256" key="8">
    <source>
        <dbReference type="ARBA" id="ARBA00022989"/>
    </source>
</evidence>
<evidence type="ECO:0000256" key="2">
    <source>
        <dbReference type="ARBA" id="ARBA00022448"/>
    </source>
</evidence>
<keyword evidence="5 13" id="KW-0812">Transmembrane</keyword>
<gene>
    <name evidence="16" type="ORF">DUNSADRAFT_12974</name>
</gene>
<evidence type="ECO:0000256" key="1">
    <source>
        <dbReference type="ARBA" id="ARBA00004141"/>
    </source>
</evidence>
<feature type="chain" id="PRO_5045788463" description="Ion transport domain-containing protein" evidence="14">
    <location>
        <begin position="22"/>
        <end position="201"/>
    </location>
</feature>
<evidence type="ECO:0000256" key="6">
    <source>
        <dbReference type="ARBA" id="ARBA00022837"/>
    </source>
</evidence>
<dbReference type="SUPFAM" id="SSF81324">
    <property type="entry name" value="Voltage-gated potassium channels"/>
    <property type="match status" value="1"/>
</dbReference>